<dbReference type="OrthoDB" id="311187at2759"/>
<keyword evidence="1" id="KW-0472">Membrane</keyword>
<feature type="transmembrane region" description="Helical" evidence="1">
    <location>
        <begin position="368"/>
        <end position="388"/>
    </location>
</feature>
<dbReference type="InterPro" id="IPR039031">
    <property type="entry name" value="Mucolipin"/>
</dbReference>
<dbReference type="AlphaFoldDB" id="A0A0V0QKA0"/>
<gene>
    <name evidence="2" type="ORF">PPERSA_11949</name>
</gene>
<dbReference type="GO" id="GO:0016020">
    <property type="term" value="C:membrane"/>
    <property type="evidence" value="ECO:0007669"/>
    <property type="project" value="TreeGrafter"/>
</dbReference>
<dbReference type="PANTHER" id="PTHR12127:SF7">
    <property type="entry name" value="SD02261P"/>
    <property type="match status" value="1"/>
</dbReference>
<evidence type="ECO:0000313" key="3">
    <source>
        <dbReference type="Proteomes" id="UP000054937"/>
    </source>
</evidence>
<dbReference type="PANTHER" id="PTHR12127">
    <property type="entry name" value="MUCOLIPIN"/>
    <property type="match status" value="1"/>
</dbReference>
<dbReference type="GO" id="GO:0072345">
    <property type="term" value="F:NAADP-sensitive calcium-release channel activity"/>
    <property type="evidence" value="ECO:0007669"/>
    <property type="project" value="TreeGrafter"/>
</dbReference>
<evidence type="ECO:0008006" key="4">
    <source>
        <dbReference type="Google" id="ProtNLM"/>
    </source>
</evidence>
<keyword evidence="3" id="KW-1185">Reference proteome</keyword>
<dbReference type="Proteomes" id="UP000054937">
    <property type="component" value="Unassembled WGS sequence"/>
</dbReference>
<dbReference type="EMBL" id="LDAU01000154">
    <property type="protein sequence ID" value="KRX02609.1"/>
    <property type="molecule type" value="Genomic_DNA"/>
</dbReference>
<feature type="transmembrane region" description="Helical" evidence="1">
    <location>
        <begin position="290"/>
        <end position="311"/>
    </location>
</feature>
<proteinExistence type="predicted"/>
<reference evidence="2 3" key="1">
    <citation type="journal article" date="2015" name="Sci. Rep.">
        <title>Genome of the facultative scuticociliatosis pathogen Pseudocohnilembus persalinus provides insight into its virulence through horizontal gene transfer.</title>
        <authorList>
            <person name="Xiong J."/>
            <person name="Wang G."/>
            <person name="Cheng J."/>
            <person name="Tian M."/>
            <person name="Pan X."/>
            <person name="Warren A."/>
            <person name="Jiang C."/>
            <person name="Yuan D."/>
            <person name="Miao W."/>
        </authorList>
    </citation>
    <scope>NUCLEOTIDE SEQUENCE [LARGE SCALE GENOMIC DNA]</scope>
    <source>
        <strain evidence="2">36N120E</strain>
    </source>
</reference>
<evidence type="ECO:0000313" key="2">
    <source>
        <dbReference type="EMBL" id="KRX02609.1"/>
    </source>
</evidence>
<name>A0A0V0QKA0_PSEPJ</name>
<dbReference type="InParanoid" id="A0A0V0QKA0"/>
<organism evidence="2 3">
    <name type="scientific">Pseudocohnilembus persalinus</name>
    <name type="common">Ciliate</name>
    <dbReference type="NCBI Taxonomy" id="266149"/>
    <lineage>
        <taxon>Eukaryota</taxon>
        <taxon>Sar</taxon>
        <taxon>Alveolata</taxon>
        <taxon>Ciliophora</taxon>
        <taxon>Intramacronucleata</taxon>
        <taxon>Oligohymenophorea</taxon>
        <taxon>Scuticociliatia</taxon>
        <taxon>Philasterida</taxon>
        <taxon>Pseudocohnilembidae</taxon>
        <taxon>Pseudocohnilembus</taxon>
    </lineage>
</organism>
<keyword evidence="1" id="KW-1133">Transmembrane helix</keyword>
<protein>
    <recommendedName>
        <fullName evidence="4">Polycystin cation channel PKD1/PKD2 domain-containing protein</fullName>
    </recommendedName>
</protein>
<sequence>MTFEETIKLSPFEKYQQFGHFPWKFILHLILIFMTTYQIEKVFEQRVNYNGPQYKVFRNLFLEEVSDREDWEDWEVEYYDLEEIQQQFLGICENLQDINEELIPFFDLAESNYQIDVYYKSSDVNNYNFMNKDVNLLDCNFGFFDAQNLESIKEFFSEILFMSIHLENLISLGQKNGDDKCNRWFIDINYDFQNHIFVEASINVESDDCVTGYLQYDEGLYFVHSIMRILYRKEQKLKEEDQQEFIFQRTQTFKMDYLQEDQKYNFLVKNVNEKWEKLTISQKLSFFNKWFLVAILAHFFQMMQMVSYIEILYNNSTRQDGYDDFLTQQEYLVGLGSILQWISMYNYMQYDDNINRLTTTIRRVSSSLLTFFIGAVPIFLAFTMLVVMEGWDTVKKDKEKLANNIQIEKQNKELSEVLKIVEKKQQIQVQDYNKLQVFNQYKEQSIERQFYEQNRLVNQKFNNIKKEFKNEQKNNKIYLDFKINKNQDRIQKIFSEMKTQQNENTNQLRNLNQNYFLDSQQKYLFFLYELRENIMIQKQKFDKECLKSFY</sequence>
<accession>A0A0V0QKA0</accession>
<comment type="caution">
    <text evidence="2">The sequence shown here is derived from an EMBL/GenBank/DDBJ whole genome shotgun (WGS) entry which is preliminary data.</text>
</comment>
<keyword evidence="1" id="KW-0812">Transmembrane</keyword>
<evidence type="ECO:0000256" key="1">
    <source>
        <dbReference type="SAM" id="Phobius"/>
    </source>
</evidence>